<dbReference type="PANTHER" id="PTHR48465:SF1">
    <property type="entry name" value="PROTEIN SSUH2 HOMOLOG"/>
    <property type="match status" value="1"/>
</dbReference>
<dbReference type="InterPro" id="IPR052789">
    <property type="entry name" value="SSUH2_homolog"/>
</dbReference>
<dbReference type="RefSeq" id="XP_068072316.1">
    <property type="nucleotide sequence ID" value="XM_068216215.2"/>
</dbReference>
<dbReference type="ZFIN" id="ZDB-GENE-070424-72">
    <property type="gene designation" value="ssuh2.4"/>
</dbReference>
<dbReference type="InterPro" id="IPR001305">
    <property type="entry name" value="HSP_DnaJ_Cys-rich_dom"/>
</dbReference>
<dbReference type="GO" id="GO:0031072">
    <property type="term" value="F:heat shock protein binding"/>
    <property type="evidence" value="ECO:0007669"/>
    <property type="project" value="InterPro"/>
</dbReference>
<protein>
    <submittedName>
        <fullName evidence="2">Ssu-2 homolog, tandem duplicate 4 isoform X1</fullName>
    </submittedName>
</protein>
<evidence type="ECO:0000313" key="1">
    <source>
        <dbReference type="Proteomes" id="UP000000437"/>
    </source>
</evidence>
<dbReference type="AlphaFoldDB" id="A0AB32TED2"/>
<accession>A0AB32TED2</accession>
<reference evidence="2" key="1">
    <citation type="submission" date="2025-08" db="UniProtKB">
        <authorList>
            <consortium name="RefSeq"/>
        </authorList>
    </citation>
    <scope>IDENTIFICATION</scope>
    <source>
        <strain evidence="2">Tuebingen</strain>
        <tissue evidence="2">Fibroblasts and whole tissue</tissue>
    </source>
</reference>
<evidence type="ECO:0000313" key="3">
    <source>
        <dbReference type="ZFIN" id="ZDB-GENE-070424-72"/>
    </source>
</evidence>
<dbReference type="GO" id="GO:0051082">
    <property type="term" value="F:unfolded protein binding"/>
    <property type="evidence" value="ECO:0007669"/>
    <property type="project" value="InterPro"/>
</dbReference>
<dbReference type="CDD" id="cd10719">
    <property type="entry name" value="DnaJ_zf"/>
    <property type="match status" value="1"/>
</dbReference>
<keyword evidence="1" id="KW-1185">Reference proteome</keyword>
<name>A0AB32TED2_DANRE</name>
<dbReference type="GeneID" id="100038788"/>
<dbReference type="CTD" id="100038788"/>
<dbReference type="Proteomes" id="UP000000437">
    <property type="component" value="Chromosome 22"/>
</dbReference>
<gene>
    <name evidence="2 3" type="primary">ssuh2.4</name>
    <name evidence="2" type="synonym">zgc:162724</name>
</gene>
<sequence length="422" mass="46702">MCCQNYKWKSKPLLIGMYHEIVTLRCCFLTLKTKVDSSLATMDKTHLLSDQDGASGPGRSYGTCTDPNMEANDGATAPPADMMPVVPGYENLGPNVIPPSHFGSSQPQAPPRAPERRFDIPAISEELAQEAFTEYVSSKCCYSSKPVKEMVFTDLQSLNTYRYRLETFTESRTTEWDSEPYNGQVVDGFGVAPEPWSIPVPVPSLFKNCKKSVRVPHTSTVKGCHSCLNLGRSACRKCVNSGRTRCGHCCGTGWISSSERRRCGLCSGSGMVRCHSCGGVGSITCKTCKGHGKLLCFIKLIVTWKNNIHVSVIDKGSGFPLKLLNQITGEKLLTDMAPMVYPVVSFPDHSVNAASESAVREHQAQFCTTCRILQQRQTIELIPITQVYYAWKEKTHTFYVYGTEHKVYTKDYPATCCCCSIL</sequence>
<proteinExistence type="predicted"/>
<dbReference type="AGR" id="ZFIN:ZDB-GENE-070424-72"/>
<dbReference type="PANTHER" id="PTHR48465">
    <property type="entry name" value="PROTEIN SSUH2 HOMOLOG"/>
    <property type="match status" value="1"/>
</dbReference>
<organism evidence="1 2">
    <name type="scientific">Danio rerio</name>
    <name type="common">Zebrafish</name>
    <name type="synonym">Brachydanio rerio</name>
    <dbReference type="NCBI Taxonomy" id="7955"/>
    <lineage>
        <taxon>Eukaryota</taxon>
        <taxon>Metazoa</taxon>
        <taxon>Chordata</taxon>
        <taxon>Craniata</taxon>
        <taxon>Vertebrata</taxon>
        <taxon>Euteleostomi</taxon>
        <taxon>Actinopterygii</taxon>
        <taxon>Neopterygii</taxon>
        <taxon>Teleostei</taxon>
        <taxon>Ostariophysi</taxon>
        <taxon>Cypriniformes</taxon>
        <taxon>Danionidae</taxon>
        <taxon>Danioninae</taxon>
        <taxon>Danio</taxon>
    </lineage>
</organism>
<evidence type="ECO:0000313" key="2">
    <source>
        <dbReference type="RefSeq" id="XP_068072316.1"/>
    </source>
</evidence>